<name>A0A830HJU8_9CHLO</name>
<evidence type="ECO:0000313" key="1">
    <source>
        <dbReference type="EMBL" id="GHP07646.1"/>
    </source>
</evidence>
<protein>
    <recommendedName>
        <fullName evidence="3">Sfi1 spindle body domain-containing protein</fullName>
    </recommendedName>
</protein>
<sequence>MQIEEDHRQAFHLFVTAVHESKVRKRRAQLALAHGLTRTRKTSFKAWGQVSRELHRWRCVKRVAYTVLGHLKLYFRFEEWSAESKFRAARRRKIGRVIGRLRDSRRSHAFHAFQEACMHHRGHRNRVKAAVLKMKNHRCHSAFNAFKEFHKHCKTGRSRANRAIKRALMHTEMRAWNVWNEVVGTSKERKTLARKVIARLALRHLHTAFEGFVHALDEHKRRDSFTLWRQPQNLSSMTFPSPSAIFGSQRRGGRTVSLSELSDRTCRPSKLYRLGQQSRRYHQ</sequence>
<evidence type="ECO:0008006" key="3">
    <source>
        <dbReference type="Google" id="ProtNLM"/>
    </source>
</evidence>
<dbReference type="AlphaFoldDB" id="A0A830HJU8"/>
<comment type="caution">
    <text evidence="1">The sequence shown here is derived from an EMBL/GenBank/DDBJ whole genome shotgun (WGS) entry which is preliminary data.</text>
</comment>
<keyword evidence="2" id="KW-1185">Reference proteome</keyword>
<evidence type="ECO:0000313" key="2">
    <source>
        <dbReference type="Proteomes" id="UP000660262"/>
    </source>
</evidence>
<dbReference type="Proteomes" id="UP000660262">
    <property type="component" value="Unassembled WGS sequence"/>
</dbReference>
<accession>A0A830HJU8</accession>
<proteinExistence type="predicted"/>
<reference evidence="1" key="1">
    <citation type="submission" date="2020-10" db="EMBL/GenBank/DDBJ databases">
        <title>Unveiling of a novel bifunctional photoreceptor, Dualchrome1, isolated from a cosmopolitan green alga.</title>
        <authorList>
            <person name="Suzuki S."/>
            <person name="Kawachi M."/>
        </authorList>
    </citation>
    <scope>NUCLEOTIDE SEQUENCE</scope>
    <source>
        <strain evidence="1">NIES 2893</strain>
    </source>
</reference>
<dbReference type="EMBL" id="BNJQ01000017">
    <property type="protein sequence ID" value="GHP07646.1"/>
    <property type="molecule type" value="Genomic_DNA"/>
</dbReference>
<gene>
    <name evidence="1" type="ORF">PPROV_000638800</name>
</gene>
<organism evidence="1 2">
    <name type="scientific">Pycnococcus provasolii</name>
    <dbReference type="NCBI Taxonomy" id="41880"/>
    <lineage>
        <taxon>Eukaryota</taxon>
        <taxon>Viridiplantae</taxon>
        <taxon>Chlorophyta</taxon>
        <taxon>Pseudoscourfieldiophyceae</taxon>
        <taxon>Pseudoscourfieldiales</taxon>
        <taxon>Pycnococcaceae</taxon>
        <taxon>Pycnococcus</taxon>
    </lineage>
</organism>